<evidence type="ECO:0000256" key="3">
    <source>
        <dbReference type="ARBA" id="ARBA00022448"/>
    </source>
</evidence>
<feature type="signal peptide" evidence="6">
    <location>
        <begin position="1"/>
        <end position="20"/>
    </location>
</feature>
<evidence type="ECO:0000256" key="5">
    <source>
        <dbReference type="SAM" id="MobiDB-lite"/>
    </source>
</evidence>
<keyword evidence="3" id="KW-0813">Transport</keyword>
<dbReference type="Proteomes" id="UP000838686">
    <property type="component" value="Unassembled WGS sequence"/>
</dbReference>
<dbReference type="RefSeq" id="WP_236340066.1">
    <property type="nucleotide sequence ID" value="NZ_CAKMMF010000007.1"/>
</dbReference>
<evidence type="ECO:0000256" key="1">
    <source>
        <dbReference type="ARBA" id="ARBA00004196"/>
    </source>
</evidence>
<comment type="caution">
    <text evidence="8">The sequence shown here is derived from an EMBL/GenBank/DDBJ whole genome shotgun (WGS) entry which is preliminary data.</text>
</comment>
<dbReference type="PRINTS" id="PR01715">
    <property type="entry name" value="FERRIBNDNGPP"/>
</dbReference>
<dbReference type="PANTHER" id="PTHR30532">
    <property type="entry name" value="IRON III DICITRATE-BINDING PERIPLASMIC PROTEIN"/>
    <property type="match status" value="1"/>
</dbReference>
<sequence length="342" mass="36884">MRLVKSSALFIVLSVVLVLAACGSNNSSSVQPSANSSDNKAPETASSANAAESAFPLKISHAKGETVLDKPAIRVVSLEWIFSESLIALGVQPVGNADNAEYKLWVGEEAALGADVTDVGLRWEPDLEIIAALKPDLIISNTDNNAAHYDQLKAIAPTIEYDPYADEGDSYTRMVEIFNAVAAATGKTAEADKVLSDLDQHYADAKAKLAAAGKADLNYVIAQAFTHQNVVTVRMFTDTSTVSQTLDRIGLKNEWKSEKFEKYGFTNSTIEALPAVTDSNFIYIVQPNDDVFGEPLKNNSVWNGLNFVKEKRTYPIAGDTWTFGGPVSSKSLVDRVVASLTQ</sequence>
<feature type="domain" description="Fe/B12 periplasmic-binding" evidence="7">
    <location>
        <begin position="74"/>
        <end position="342"/>
    </location>
</feature>
<dbReference type="SUPFAM" id="SSF53807">
    <property type="entry name" value="Helical backbone' metal receptor"/>
    <property type="match status" value="1"/>
</dbReference>
<evidence type="ECO:0000313" key="8">
    <source>
        <dbReference type="EMBL" id="CAH1201791.1"/>
    </source>
</evidence>
<evidence type="ECO:0000259" key="7">
    <source>
        <dbReference type="PROSITE" id="PS50983"/>
    </source>
</evidence>
<dbReference type="PANTHER" id="PTHR30532:SF29">
    <property type="entry name" value="FE(3+) DICITRATE-BINDING PERIPLASMIC PROTEIN"/>
    <property type="match status" value="1"/>
</dbReference>
<feature type="region of interest" description="Disordered" evidence="5">
    <location>
        <begin position="27"/>
        <end position="47"/>
    </location>
</feature>
<dbReference type="EMBL" id="CAKMMF010000007">
    <property type="protein sequence ID" value="CAH1201791.1"/>
    <property type="molecule type" value="Genomic_DNA"/>
</dbReference>
<dbReference type="PROSITE" id="PS51257">
    <property type="entry name" value="PROKAR_LIPOPROTEIN"/>
    <property type="match status" value="1"/>
</dbReference>
<dbReference type="Pfam" id="PF01497">
    <property type="entry name" value="Peripla_BP_2"/>
    <property type="match status" value="1"/>
</dbReference>
<dbReference type="Gene3D" id="3.40.50.1980">
    <property type="entry name" value="Nitrogenase molybdenum iron protein domain"/>
    <property type="match status" value="2"/>
</dbReference>
<keyword evidence="9" id="KW-1185">Reference proteome</keyword>
<evidence type="ECO:0000256" key="4">
    <source>
        <dbReference type="ARBA" id="ARBA00022729"/>
    </source>
</evidence>
<proteinExistence type="inferred from homology"/>
<evidence type="ECO:0000256" key="6">
    <source>
        <dbReference type="SAM" id="SignalP"/>
    </source>
</evidence>
<organism evidence="8 9">
    <name type="scientific">Paenibacillus plantiphilus</name>
    <dbReference type="NCBI Taxonomy" id="2905650"/>
    <lineage>
        <taxon>Bacteria</taxon>
        <taxon>Bacillati</taxon>
        <taxon>Bacillota</taxon>
        <taxon>Bacilli</taxon>
        <taxon>Bacillales</taxon>
        <taxon>Paenibacillaceae</taxon>
        <taxon>Paenibacillus</taxon>
    </lineage>
</organism>
<name>A0ABM9C1R9_9BACL</name>
<dbReference type="CDD" id="cd01146">
    <property type="entry name" value="FhuD"/>
    <property type="match status" value="1"/>
</dbReference>
<dbReference type="InterPro" id="IPR051313">
    <property type="entry name" value="Bact_iron-sidero_bind"/>
</dbReference>
<evidence type="ECO:0000313" key="9">
    <source>
        <dbReference type="Proteomes" id="UP000838686"/>
    </source>
</evidence>
<comment type="similarity">
    <text evidence="2">Belongs to the bacterial solute-binding protein 8 family.</text>
</comment>
<accession>A0ABM9C1R9</accession>
<comment type="subcellular location">
    <subcellularLocation>
        <location evidence="1">Cell envelope</location>
    </subcellularLocation>
</comment>
<dbReference type="PROSITE" id="PS50983">
    <property type="entry name" value="FE_B12_PBP"/>
    <property type="match status" value="1"/>
</dbReference>
<gene>
    <name evidence="8" type="primary">fpuA</name>
    <name evidence="8" type="ORF">PAECIP111893_01727</name>
</gene>
<reference evidence="8" key="1">
    <citation type="submission" date="2022-01" db="EMBL/GenBank/DDBJ databases">
        <authorList>
            <person name="Criscuolo A."/>
        </authorList>
    </citation>
    <scope>NUCLEOTIDE SEQUENCE</scope>
    <source>
        <strain evidence="8">CIP111893</strain>
    </source>
</reference>
<protein>
    <submittedName>
        <fullName evidence="8">Petrobactin-binding protein FpuA</fullName>
    </submittedName>
</protein>
<evidence type="ECO:0000256" key="2">
    <source>
        <dbReference type="ARBA" id="ARBA00008814"/>
    </source>
</evidence>
<dbReference type="InterPro" id="IPR002491">
    <property type="entry name" value="ABC_transptr_periplasmic_BD"/>
</dbReference>
<keyword evidence="4 6" id="KW-0732">Signal</keyword>
<feature type="chain" id="PRO_5045705610" evidence="6">
    <location>
        <begin position="21"/>
        <end position="342"/>
    </location>
</feature>